<keyword evidence="2" id="KW-1185">Reference proteome</keyword>
<organism evidence="1 2">
    <name type="scientific">Araneus ventricosus</name>
    <name type="common">Orbweaver spider</name>
    <name type="synonym">Epeira ventricosa</name>
    <dbReference type="NCBI Taxonomy" id="182803"/>
    <lineage>
        <taxon>Eukaryota</taxon>
        <taxon>Metazoa</taxon>
        <taxon>Ecdysozoa</taxon>
        <taxon>Arthropoda</taxon>
        <taxon>Chelicerata</taxon>
        <taxon>Arachnida</taxon>
        <taxon>Araneae</taxon>
        <taxon>Araneomorphae</taxon>
        <taxon>Entelegynae</taxon>
        <taxon>Araneoidea</taxon>
        <taxon>Araneidae</taxon>
        <taxon>Araneus</taxon>
    </lineage>
</organism>
<evidence type="ECO:0000313" key="2">
    <source>
        <dbReference type="Proteomes" id="UP000499080"/>
    </source>
</evidence>
<dbReference type="EMBL" id="BGPR01016515">
    <property type="protein sequence ID" value="GBN73293.1"/>
    <property type="molecule type" value="Genomic_DNA"/>
</dbReference>
<dbReference type="AlphaFoldDB" id="A0A4Y2RC59"/>
<dbReference type="Proteomes" id="UP000499080">
    <property type="component" value="Unassembled WGS sequence"/>
</dbReference>
<name>A0A4Y2RC59_ARAVE</name>
<proteinExistence type="predicted"/>
<comment type="caution">
    <text evidence="1">The sequence shown here is derived from an EMBL/GenBank/DDBJ whole genome shotgun (WGS) entry which is preliminary data.</text>
</comment>
<sequence>MGSCGQSMEHKQSKAKNMKLKTEICREKITKRAVLSKDHRLFDSIAVKCLVLFHNEGVGEHVPDATPGPYGLCKRPLFTSQLEGGFRWELFSSLLS</sequence>
<accession>A0A4Y2RC59</accession>
<protein>
    <submittedName>
        <fullName evidence="1">Uncharacterized protein</fullName>
    </submittedName>
</protein>
<evidence type="ECO:0000313" key="1">
    <source>
        <dbReference type="EMBL" id="GBN73293.1"/>
    </source>
</evidence>
<reference evidence="1 2" key="1">
    <citation type="journal article" date="2019" name="Sci. Rep.">
        <title>Orb-weaving spider Araneus ventricosus genome elucidates the spidroin gene catalogue.</title>
        <authorList>
            <person name="Kono N."/>
            <person name="Nakamura H."/>
            <person name="Ohtoshi R."/>
            <person name="Moran D.A.P."/>
            <person name="Shinohara A."/>
            <person name="Yoshida Y."/>
            <person name="Fujiwara M."/>
            <person name="Mori M."/>
            <person name="Tomita M."/>
            <person name="Arakawa K."/>
        </authorList>
    </citation>
    <scope>NUCLEOTIDE SEQUENCE [LARGE SCALE GENOMIC DNA]</scope>
</reference>
<gene>
    <name evidence="1" type="ORF">AVEN_212076_1</name>
</gene>